<dbReference type="InterPro" id="IPR022133">
    <property type="entry name" value="Ribose_5_isomerase_C"/>
</dbReference>
<dbReference type="PANTHER" id="PTHR30345">
    <property type="entry name" value="RIBOSE-5-PHOSPHATE ISOMERASE B"/>
    <property type="match status" value="1"/>
</dbReference>
<reference evidence="3 4" key="1">
    <citation type="submission" date="2019-03" db="EMBL/GenBank/DDBJ databases">
        <title>Genomic Encyclopedia of Type Strains, Phase IV (KMG-IV): sequencing the most valuable type-strain genomes for metagenomic binning, comparative biology and taxonomic classification.</title>
        <authorList>
            <person name="Goeker M."/>
        </authorList>
    </citation>
    <scope>NUCLEOTIDE SEQUENCE [LARGE SCALE GENOMIC DNA]</scope>
    <source>
        <strain evidence="3 4">DSM 100556</strain>
    </source>
</reference>
<keyword evidence="3" id="KW-0413">Isomerase</keyword>
<dbReference type="Pfam" id="PF02502">
    <property type="entry name" value="LacAB_rpiB"/>
    <property type="match status" value="1"/>
</dbReference>
<dbReference type="Proteomes" id="UP000295718">
    <property type="component" value="Unassembled WGS sequence"/>
</dbReference>
<feature type="domain" description="Ribose-5-phosphate isomerase C-terminal" evidence="2">
    <location>
        <begin position="164"/>
        <end position="210"/>
    </location>
</feature>
<gene>
    <name evidence="3" type="ORF">EDD76_10941</name>
</gene>
<evidence type="ECO:0000313" key="3">
    <source>
        <dbReference type="EMBL" id="TCL57179.1"/>
    </source>
</evidence>
<proteinExistence type="inferred from homology"/>
<dbReference type="STRING" id="1469948.GCA_000732725_03173"/>
<accession>A0A4R1QTC1</accession>
<dbReference type="InterPro" id="IPR003500">
    <property type="entry name" value="RpiB_LacA_LacB"/>
</dbReference>
<evidence type="ECO:0000256" key="1">
    <source>
        <dbReference type="ARBA" id="ARBA00008754"/>
    </source>
</evidence>
<dbReference type="InterPro" id="IPR036569">
    <property type="entry name" value="RpiB_LacA_LacB_sf"/>
</dbReference>
<dbReference type="PANTHER" id="PTHR30345:SF6">
    <property type="entry name" value="RIBOSE 5-PHOSPHATE ISOMERASE"/>
    <property type="match status" value="1"/>
</dbReference>
<name>A0A4R1QTC1_9FIRM</name>
<dbReference type="EMBL" id="SLUO01000009">
    <property type="protein sequence ID" value="TCL57179.1"/>
    <property type="molecule type" value="Genomic_DNA"/>
</dbReference>
<dbReference type="Pfam" id="PF12408">
    <property type="entry name" value="DUF3666"/>
    <property type="match status" value="1"/>
</dbReference>
<dbReference type="AlphaFoldDB" id="A0A4R1QTC1"/>
<protein>
    <submittedName>
        <fullName evidence="3">Ribose 5-phosphate isomerase RpiB</fullName>
    </submittedName>
</protein>
<sequence>MKIALINENSQAAKNGLVCDTLKKVVEPLGHEVYNYGMYSAEDVNVLTYVQNGILAAVLLNAGAADYVVTGCGTGEGAMLACNSFPGVLCGHIVDPSDAYMFAQINDGNAIALPFAKGFGWGAELNLAYIFEKLFSCEGGQGYPKDRVIPEQRNKKILDEVKKITHQDMVTILKNLDRELVKGALAGERFEEYFFANCREDGIAACVREILEG</sequence>
<comment type="caution">
    <text evidence="3">The sequence shown here is derived from an EMBL/GenBank/DDBJ whole genome shotgun (WGS) entry which is preliminary data.</text>
</comment>
<dbReference type="SUPFAM" id="SSF89623">
    <property type="entry name" value="Ribose/Galactose isomerase RpiB/AlsB"/>
    <property type="match status" value="1"/>
</dbReference>
<dbReference type="GO" id="GO:0016861">
    <property type="term" value="F:intramolecular oxidoreductase activity, interconverting aldoses and ketoses"/>
    <property type="evidence" value="ECO:0007669"/>
    <property type="project" value="UniProtKB-ARBA"/>
</dbReference>
<dbReference type="Gene3D" id="3.40.1400.10">
    <property type="entry name" value="Sugar-phosphate isomerase, RpiB/LacA/LacB"/>
    <property type="match status" value="1"/>
</dbReference>
<dbReference type="GO" id="GO:0005975">
    <property type="term" value="P:carbohydrate metabolic process"/>
    <property type="evidence" value="ECO:0007669"/>
    <property type="project" value="InterPro"/>
</dbReference>
<organism evidence="3 4">
    <name type="scientific">Kineothrix alysoides</name>
    <dbReference type="NCBI Taxonomy" id="1469948"/>
    <lineage>
        <taxon>Bacteria</taxon>
        <taxon>Bacillati</taxon>
        <taxon>Bacillota</taxon>
        <taxon>Clostridia</taxon>
        <taxon>Lachnospirales</taxon>
        <taxon>Lachnospiraceae</taxon>
        <taxon>Kineothrix</taxon>
    </lineage>
</organism>
<evidence type="ECO:0000313" key="4">
    <source>
        <dbReference type="Proteomes" id="UP000295718"/>
    </source>
</evidence>
<dbReference type="NCBIfam" id="NF006753">
    <property type="entry name" value="PRK09273.1"/>
    <property type="match status" value="1"/>
</dbReference>
<dbReference type="RefSeq" id="WP_031391818.1">
    <property type="nucleotide sequence ID" value="NZ_JPNB01000002.1"/>
</dbReference>
<evidence type="ECO:0000259" key="2">
    <source>
        <dbReference type="Pfam" id="PF12408"/>
    </source>
</evidence>
<comment type="similarity">
    <text evidence="1">Belongs to the LacAB/RpiB family.</text>
</comment>
<keyword evidence="4" id="KW-1185">Reference proteome</keyword>
<dbReference type="OrthoDB" id="1778624at2"/>